<dbReference type="SUPFAM" id="SSF50978">
    <property type="entry name" value="WD40 repeat-like"/>
    <property type="match status" value="1"/>
</dbReference>
<dbReference type="Gene3D" id="3.40.50.300">
    <property type="entry name" value="P-loop containing nucleotide triphosphate hydrolases"/>
    <property type="match status" value="1"/>
</dbReference>
<reference evidence="4 5" key="1">
    <citation type="submission" date="2022-05" db="EMBL/GenBank/DDBJ databases">
        <authorList>
            <consortium name="Genoscope - CEA"/>
            <person name="William W."/>
        </authorList>
    </citation>
    <scope>NUCLEOTIDE SEQUENCE [LARGE SCALE GENOMIC DNA]</scope>
</reference>
<dbReference type="InterPro" id="IPR015943">
    <property type="entry name" value="WD40/YVTN_repeat-like_dom_sf"/>
</dbReference>
<dbReference type="InterPro" id="IPR001680">
    <property type="entry name" value="WD40_rpt"/>
</dbReference>
<feature type="domain" description="NACHT" evidence="3">
    <location>
        <begin position="325"/>
        <end position="472"/>
    </location>
</feature>
<evidence type="ECO:0000259" key="3">
    <source>
        <dbReference type="PROSITE" id="PS50837"/>
    </source>
</evidence>
<dbReference type="PANTHER" id="PTHR10039:SF17">
    <property type="entry name" value="FUNGAL STAND N-TERMINAL GOODBYE DOMAIN-CONTAINING PROTEIN-RELATED"/>
    <property type="match status" value="1"/>
</dbReference>
<dbReference type="Gene3D" id="2.130.10.10">
    <property type="entry name" value="YVTN repeat-like/Quinoprotein amine dehydrogenase"/>
    <property type="match status" value="1"/>
</dbReference>
<dbReference type="Proteomes" id="UP001159428">
    <property type="component" value="Unassembled WGS sequence"/>
</dbReference>
<dbReference type="EMBL" id="CALNXJ010000001">
    <property type="protein sequence ID" value="CAH3031930.1"/>
    <property type="molecule type" value="Genomic_DNA"/>
</dbReference>
<keyword evidence="5" id="KW-1185">Reference proteome</keyword>
<evidence type="ECO:0000256" key="1">
    <source>
        <dbReference type="ARBA" id="ARBA00022737"/>
    </source>
</evidence>
<keyword evidence="2" id="KW-0853">WD repeat</keyword>
<dbReference type="InterPro" id="IPR027417">
    <property type="entry name" value="P-loop_NTPase"/>
</dbReference>
<dbReference type="PROSITE" id="PS50837">
    <property type="entry name" value="NACHT"/>
    <property type="match status" value="1"/>
</dbReference>
<evidence type="ECO:0000256" key="2">
    <source>
        <dbReference type="PROSITE-ProRule" id="PRU00221"/>
    </source>
</evidence>
<dbReference type="SUPFAM" id="SSF52540">
    <property type="entry name" value="P-loop containing nucleoside triphosphate hydrolases"/>
    <property type="match status" value="1"/>
</dbReference>
<dbReference type="SUPFAM" id="SSF82171">
    <property type="entry name" value="DPP6 N-terminal domain-like"/>
    <property type="match status" value="1"/>
</dbReference>
<comment type="caution">
    <text evidence="4">The sequence shown here is derived from an EMBL/GenBank/DDBJ whole genome shotgun (WGS) entry which is preliminary data.</text>
</comment>
<evidence type="ECO:0000313" key="5">
    <source>
        <dbReference type="Proteomes" id="UP001159428"/>
    </source>
</evidence>
<feature type="repeat" description="WD" evidence="2">
    <location>
        <begin position="1481"/>
        <end position="1522"/>
    </location>
</feature>
<sequence length="1634" mass="186839">MNVSDNQKRWIVFGIALNKVLVAKIRAFVEQEIRKEYGNLQTSHNIHTQSYRGRLQRHIVALKYENINGNDTLPRKPDGKYDYPRFDFQVTSHIDLAKLYVENYMAKFNAFNEHCDASAVLTLLGKVPVFPAVVQTTAGDVRKARNAWAHCVFSEWDLVGFKQSFAVMNQLVKSLGLPSAHETAILRELNEWQHKGAILCMNATVDPDLVKAVQQDFVALKNDFDKLAFEKEEERQQLQTALLCIITAVEKLDRRVSKIEEDQQLMEDDQRSLTAQPEHVFRFDVSEIASCEADIKFFAERHHPDTRKWFLNDFHRWFENPGGSRAYVLLGDAGVGKSVMAGVLAQKSRTTGNLASAYFCRHNDGTRNNPRYLLGTIACQLCKCNARYSNFVGGEGGIRSCLGNSEMGIQELFTKLLQEPLAKCSASCKRMLIVIDALDETKYESRDDFLDLIMHRFPLLPQWLVFFITSRPEDTVQVRLKEYNPCIKICAGNSENLKFYQQHELDIRLYLEKSVDFSCLPFSAEDVATKCNGLFLFAYYIERVLKDQLYSGKISQLTDLFPGDIGEFFRHNFTRIFRKVGADLYKKLFGCAIAAPSPLPVSFISYILQKENSDLDEQEVIDAFSTFLVVRTSDQTFAFLHSLIPSWLTDKKKALARLSVDRNKGGRYFRDIISEVLSDAIANQQGECPSSMERDVLEYCDQIGVRLLCDYGDSDSLKVVFRYLANYQVIARRLKTKGIEIYSIIGDVKLAICCDEISDREKEILREICIFLENNVDVLLRSPQLLHCCLQESSKTVKENLVFPDSRGATKVDHRLLSFCGLEILSEFDCFSLSPNKKLMARARKGFLSLFDTSTFEEVQGPTTVTGIVDDIHHLKFSPDGKFIFFGRLDKWFSLEEGCVKEFSQFNAQKQICYKWSYFLNGSRYIAVQAGHPPTGAHSRTCLMNIFCLWAIYELKRKHWLRKRSVLFSGWRETCNFQFLYRFELLRNFLQFLEPKLHNLIEFVIETVMKSKECHKSRLCQNCLKFEEQNEKENLKIVRQRVLDLYQEMFEVQVWDVTRGISFLEKAFLENRVQLTPMFFLYHLSAAVEKEGIFLCKENEKLSCHSIAQATLVGSQVPTTELEWLAYEVDKETPSSLYSKRKLEVLDRYFLLDHYLLDNGAVELENHIVEKWKSLDRKREFASKNVEHCVFLEDSNALLYYTRAQSLQIEYLESDIVLTSVTGHSPFFHPSTKQIVYWFVEQHGETINFLRDAPKDLIQFLLLLTTEGVFNGTFISAATVFSLSPKFCETVGKEDVVPFVPVKSVVFSQSGGLIACHLGPKLYICNIFDDAFPHLLCEDQCECDSCHLTFSPDSTLLLHCIQNSNDIPRFQVWNVHSRALMVTFDFPAVESLISPLDCFCLSSDNTKLIVCGGLIIEIWEYGASACRLIVRIGNHVFISNYGEFTYCTVSSETNLLACCITDRIALCPMNTPTDQSVLLLPPAHLGKIELCQFVKGGRYLISYGVDGNVFLWDLNRCEAIAFAKLCQGRESIERLCGSCEGDKFFFLTSSGRFGVLTLCGLEHSILLKLPTLKVQSEEMMLEESCGQQRELRGPKVLTHATDDLNVVELLEEMNLMFEGNSESSDDCDDMEMLG</sequence>
<dbReference type="PANTHER" id="PTHR10039">
    <property type="entry name" value="AMELOGENIN"/>
    <property type="match status" value="1"/>
</dbReference>
<dbReference type="InterPro" id="IPR056884">
    <property type="entry name" value="NPHP3-like_N"/>
</dbReference>
<keyword evidence="1" id="KW-0677">Repeat</keyword>
<dbReference type="PROSITE" id="PS50082">
    <property type="entry name" value="WD_REPEATS_2"/>
    <property type="match status" value="1"/>
</dbReference>
<protein>
    <recommendedName>
        <fullName evidence="3">NACHT domain-containing protein</fullName>
    </recommendedName>
</protein>
<proteinExistence type="predicted"/>
<evidence type="ECO:0000313" key="4">
    <source>
        <dbReference type="EMBL" id="CAH3031930.1"/>
    </source>
</evidence>
<dbReference type="InterPro" id="IPR036322">
    <property type="entry name" value="WD40_repeat_dom_sf"/>
</dbReference>
<dbReference type="Pfam" id="PF24883">
    <property type="entry name" value="NPHP3_N"/>
    <property type="match status" value="1"/>
</dbReference>
<gene>
    <name evidence="4" type="ORF">PMEA_00000768</name>
</gene>
<name>A0AAU9VLE1_9CNID</name>
<organism evidence="4 5">
    <name type="scientific">Pocillopora meandrina</name>
    <dbReference type="NCBI Taxonomy" id="46732"/>
    <lineage>
        <taxon>Eukaryota</taxon>
        <taxon>Metazoa</taxon>
        <taxon>Cnidaria</taxon>
        <taxon>Anthozoa</taxon>
        <taxon>Hexacorallia</taxon>
        <taxon>Scleractinia</taxon>
        <taxon>Astrocoeniina</taxon>
        <taxon>Pocilloporidae</taxon>
        <taxon>Pocillopora</taxon>
    </lineage>
</organism>
<accession>A0AAU9VLE1</accession>
<dbReference type="InterPro" id="IPR007111">
    <property type="entry name" value="NACHT_NTPase"/>
</dbReference>